<evidence type="ECO:0000313" key="1">
    <source>
        <dbReference type="EMBL" id="APX73101.1"/>
    </source>
</evidence>
<dbReference type="OrthoDB" id="1699217at2"/>
<accession>A0A1P8Q5H9</accession>
<dbReference type="KEGG" id="lalw:BTM29_11305"/>
<protein>
    <submittedName>
        <fullName evidence="1">Uncharacterized protein</fullName>
    </submittedName>
</protein>
<dbReference type="Proteomes" id="UP000187499">
    <property type="component" value="Chromosome"/>
</dbReference>
<dbReference type="RefSeq" id="WP_076617833.1">
    <property type="nucleotide sequence ID" value="NZ_CP019323.1"/>
</dbReference>
<dbReference type="AlphaFoldDB" id="A0A1P8Q5H9"/>
<reference evidence="2" key="1">
    <citation type="submission" date="2016-12" db="EMBL/GenBank/DDBJ databases">
        <authorList>
            <person name="Jung M.Y."/>
            <person name="Lee S.H."/>
        </authorList>
    </citation>
    <scope>NUCLEOTIDE SEQUENCE [LARGE SCALE GENOMIC DNA]</scope>
    <source>
        <strain evidence="2">WiKim39</strain>
    </source>
</reference>
<name>A0A1P8Q5H9_9LACO</name>
<evidence type="ECO:0000313" key="2">
    <source>
        <dbReference type="Proteomes" id="UP000187499"/>
    </source>
</evidence>
<keyword evidence="2" id="KW-1185">Reference proteome</keyword>
<gene>
    <name evidence="1" type="ORF">BTM29_11305</name>
</gene>
<organism evidence="1 2">
    <name type="scientific">Companilactobacillus allii</name>
    <dbReference type="NCBI Taxonomy" id="1847728"/>
    <lineage>
        <taxon>Bacteria</taxon>
        <taxon>Bacillati</taxon>
        <taxon>Bacillota</taxon>
        <taxon>Bacilli</taxon>
        <taxon>Lactobacillales</taxon>
        <taxon>Lactobacillaceae</taxon>
        <taxon>Companilactobacillus</taxon>
    </lineage>
</organism>
<proteinExistence type="predicted"/>
<sequence>MTEKLTEARIKANKKWDEDNKERKQYLNTRSVARNFIKKRATLDDINELKELIKIREEELK</sequence>
<dbReference type="EMBL" id="CP019323">
    <property type="protein sequence ID" value="APX73101.1"/>
    <property type="molecule type" value="Genomic_DNA"/>
</dbReference>